<dbReference type="EMBL" id="CP020715">
    <property type="protein sequence ID" value="ARJ07326.1"/>
    <property type="molecule type" value="Genomic_DNA"/>
</dbReference>
<dbReference type="GO" id="GO:0008235">
    <property type="term" value="F:metalloexopeptidase activity"/>
    <property type="evidence" value="ECO:0007669"/>
    <property type="project" value="InterPro"/>
</dbReference>
<dbReference type="SUPFAM" id="SSF53187">
    <property type="entry name" value="Zn-dependent exopeptidases"/>
    <property type="match status" value="1"/>
</dbReference>
<feature type="region of interest" description="Disordered" evidence="1">
    <location>
        <begin position="434"/>
        <end position="457"/>
    </location>
</feature>
<organism evidence="5 6">
    <name type="scientific">Cnuibacter physcomitrellae</name>
    <dbReference type="NCBI Taxonomy" id="1619308"/>
    <lineage>
        <taxon>Bacteria</taxon>
        <taxon>Bacillati</taxon>
        <taxon>Actinomycetota</taxon>
        <taxon>Actinomycetes</taxon>
        <taxon>Micrococcales</taxon>
        <taxon>Microbacteriaceae</taxon>
        <taxon>Cnuibacter</taxon>
    </lineage>
</organism>
<evidence type="ECO:0000259" key="3">
    <source>
        <dbReference type="Pfam" id="PF02225"/>
    </source>
</evidence>
<name>A0A1X9LQ66_9MICO</name>
<feature type="domain" description="PA" evidence="3">
    <location>
        <begin position="92"/>
        <end position="176"/>
    </location>
</feature>
<dbReference type="Proteomes" id="UP000192775">
    <property type="component" value="Chromosome"/>
</dbReference>
<dbReference type="InterPro" id="IPR046450">
    <property type="entry name" value="PA_dom_sf"/>
</dbReference>
<dbReference type="Pfam" id="PF02225">
    <property type="entry name" value="PA"/>
    <property type="match status" value="1"/>
</dbReference>
<evidence type="ECO:0008006" key="7">
    <source>
        <dbReference type="Google" id="ProtNLM"/>
    </source>
</evidence>
<feature type="transmembrane region" description="Helical" evidence="2">
    <location>
        <begin position="463"/>
        <end position="482"/>
    </location>
</feature>
<sequence>MEHLQALQDIADANGGTRAIGTPGYEASAAYIESVLASAGYETERQPFVANTQTIDQGTYVFEVTGADVPDGVPMEFTPGTPSGAIVDVAAVAPATATGCDATEWGGVDATGLVAVVSRGVCPFSAKSLAAAEAGAVAVVIYDNDPAAESLNGTLGGPTPGTVPSIGVTLAEGQALVAALDDVTFTITIDEETTSVDTFNVLAQSPGVDETGGVVMIGAHLDSVPEGPGINDNGSGSAAILETAVQLAASGTPQHPVRFAWWGAEEVGLVGSTYYTSSLTDEEIAEISAYLNFDMVGSPNYVIATYDADESTFPADDVEVPEGSAELEAIFTDWFDSVGQPHIDTPFDGRSDYQGFIDAGIPSSGLFTGAEDIKTAEEAALFGGTAGAAYDPNYHQPGDTIENVSVEAIGINAAAIAHAVDVLAIVPDPAPAPVVPVPSPSDPGSASGAQPALAATGSDPAPAVLAGGALVLGGLVLALALGRRRTTARP</sequence>
<protein>
    <recommendedName>
        <fullName evidence="7">Peptidase M28</fullName>
    </recommendedName>
</protein>
<dbReference type="AlphaFoldDB" id="A0A1X9LQ66"/>
<evidence type="ECO:0000313" key="6">
    <source>
        <dbReference type="Proteomes" id="UP000192775"/>
    </source>
</evidence>
<dbReference type="STRING" id="1619308.B5808_10855"/>
<gene>
    <name evidence="5" type="ORF">B5808_10855</name>
</gene>
<dbReference type="PANTHER" id="PTHR12147:SF26">
    <property type="entry name" value="PEPTIDASE M28 DOMAIN-CONTAINING PROTEIN"/>
    <property type="match status" value="1"/>
</dbReference>
<dbReference type="Gene3D" id="3.40.630.10">
    <property type="entry name" value="Zn peptidases"/>
    <property type="match status" value="2"/>
</dbReference>
<keyword evidence="6" id="KW-1185">Reference proteome</keyword>
<evidence type="ECO:0000256" key="2">
    <source>
        <dbReference type="SAM" id="Phobius"/>
    </source>
</evidence>
<dbReference type="PANTHER" id="PTHR12147">
    <property type="entry name" value="METALLOPEPTIDASE M28 FAMILY MEMBER"/>
    <property type="match status" value="1"/>
</dbReference>
<dbReference type="InterPro" id="IPR003137">
    <property type="entry name" value="PA_domain"/>
</dbReference>
<feature type="domain" description="Peptidase M28" evidence="4">
    <location>
        <begin position="200"/>
        <end position="419"/>
    </location>
</feature>
<proteinExistence type="predicted"/>
<keyword evidence="2" id="KW-0472">Membrane</keyword>
<reference evidence="5 6" key="1">
    <citation type="submission" date="2017-04" db="EMBL/GenBank/DDBJ databases">
        <authorList>
            <person name="Afonso C.L."/>
            <person name="Miller P.J."/>
            <person name="Scott M.A."/>
            <person name="Spackman E."/>
            <person name="Goraichik I."/>
            <person name="Dimitrov K.M."/>
            <person name="Suarez D.L."/>
            <person name="Swayne D.E."/>
        </authorList>
    </citation>
    <scope>NUCLEOTIDE SEQUENCE [LARGE SCALE GENOMIC DNA]</scope>
    <source>
        <strain evidence="6">XA(T)</strain>
    </source>
</reference>
<dbReference type="Pfam" id="PF04389">
    <property type="entry name" value="Peptidase_M28"/>
    <property type="match status" value="1"/>
</dbReference>
<dbReference type="Gene3D" id="3.50.30.30">
    <property type="match status" value="1"/>
</dbReference>
<dbReference type="GO" id="GO:0006508">
    <property type="term" value="P:proteolysis"/>
    <property type="evidence" value="ECO:0007669"/>
    <property type="project" value="InterPro"/>
</dbReference>
<dbReference type="KEGG" id="cphy:B5808_10855"/>
<dbReference type="InterPro" id="IPR045175">
    <property type="entry name" value="M28_fam"/>
</dbReference>
<dbReference type="InterPro" id="IPR007484">
    <property type="entry name" value="Peptidase_M28"/>
</dbReference>
<dbReference type="SUPFAM" id="SSF52025">
    <property type="entry name" value="PA domain"/>
    <property type="match status" value="1"/>
</dbReference>
<accession>A0A1X9LQ66</accession>
<keyword evidence="2" id="KW-0812">Transmembrane</keyword>
<evidence type="ECO:0000259" key="4">
    <source>
        <dbReference type="Pfam" id="PF04389"/>
    </source>
</evidence>
<evidence type="ECO:0000256" key="1">
    <source>
        <dbReference type="SAM" id="MobiDB-lite"/>
    </source>
</evidence>
<evidence type="ECO:0000313" key="5">
    <source>
        <dbReference type="EMBL" id="ARJ07326.1"/>
    </source>
</evidence>
<keyword evidence="2" id="KW-1133">Transmembrane helix</keyword>